<evidence type="ECO:0000313" key="2">
    <source>
        <dbReference type="EMBL" id="KAK9823714.1"/>
    </source>
</evidence>
<feature type="region of interest" description="Disordered" evidence="1">
    <location>
        <begin position="39"/>
        <end position="63"/>
    </location>
</feature>
<sequence length="281" mass="31136">MLAPPVDPAGGPATAQLEASSKEAGDTELEAGLVVSAATMQVKEEEEEEAVMADDEGTRRELARPPRIDPALRCHETLVQNLCLDAKTDTTLDWNKNVCYQVCSYVADMGLHNMKHYKYAGPVVGIATNIKQYAMVGLQPQAVVRVSEKGALTTHSEYTAQANILYELWRDRVRKKCRGILDSSAAVQLPAGEYVLGTMYSMPHTETCLNCTLPLQNLPDYLPVGAYKFLQVLLLAAAGNQVKHISPTDVDTIVHRWQEERTCVSQLEHRQAATFAHHWQY</sequence>
<feature type="compositionally biased region" description="Acidic residues" evidence="1">
    <location>
        <begin position="44"/>
        <end position="55"/>
    </location>
</feature>
<proteinExistence type="predicted"/>
<name>A0AAW1QQI4_9CHLO</name>
<dbReference type="AlphaFoldDB" id="A0AAW1QQI4"/>
<organism evidence="2 3">
    <name type="scientific">[Myrmecia] bisecta</name>
    <dbReference type="NCBI Taxonomy" id="41462"/>
    <lineage>
        <taxon>Eukaryota</taxon>
        <taxon>Viridiplantae</taxon>
        <taxon>Chlorophyta</taxon>
        <taxon>core chlorophytes</taxon>
        <taxon>Trebouxiophyceae</taxon>
        <taxon>Trebouxiales</taxon>
        <taxon>Trebouxiaceae</taxon>
        <taxon>Myrmecia</taxon>
    </lineage>
</organism>
<evidence type="ECO:0000313" key="3">
    <source>
        <dbReference type="Proteomes" id="UP001489004"/>
    </source>
</evidence>
<accession>A0AAW1QQI4</accession>
<reference evidence="2 3" key="1">
    <citation type="journal article" date="2024" name="Nat. Commun.">
        <title>Phylogenomics reveals the evolutionary origins of lichenization in chlorophyte algae.</title>
        <authorList>
            <person name="Puginier C."/>
            <person name="Libourel C."/>
            <person name="Otte J."/>
            <person name="Skaloud P."/>
            <person name="Haon M."/>
            <person name="Grisel S."/>
            <person name="Petersen M."/>
            <person name="Berrin J.G."/>
            <person name="Delaux P.M."/>
            <person name="Dal Grande F."/>
            <person name="Keller J."/>
        </authorList>
    </citation>
    <scope>NUCLEOTIDE SEQUENCE [LARGE SCALE GENOMIC DNA]</scope>
    <source>
        <strain evidence="2 3">SAG 2043</strain>
    </source>
</reference>
<gene>
    <name evidence="2" type="ORF">WJX72_004847</name>
</gene>
<protein>
    <submittedName>
        <fullName evidence="2">Uncharacterized protein</fullName>
    </submittedName>
</protein>
<comment type="caution">
    <text evidence="2">The sequence shown here is derived from an EMBL/GenBank/DDBJ whole genome shotgun (WGS) entry which is preliminary data.</text>
</comment>
<evidence type="ECO:0000256" key="1">
    <source>
        <dbReference type="SAM" id="MobiDB-lite"/>
    </source>
</evidence>
<feature type="region of interest" description="Disordered" evidence="1">
    <location>
        <begin position="1"/>
        <end position="26"/>
    </location>
</feature>
<dbReference type="Proteomes" id="UP001489004">
    <property type="component" value="Unassembled WGS sequence"/>
</dbReference>
<keyword evidence="3" id="KW-1185">Reference proteome</keyword>
<dbReference type="EMBL" id="JALJOR010000002">
    <property type="protein sequence ID" value="KAK9823714.1"/>
    <property type="molecule type" value="Genomic_DNA"/>
</dbReference>